<organism evidence="1">
    <name type="scientific">Pectinophora gossypiella</name>
    <name type="common">Cotton pink bollworm</name>
    <name type="synonym">Depressaria gossypiella</name>
    <dbReference type="NCBI Taxonomy" id="13191"/>
    <lineage>
        <taxon>Eukaryota</taxon>
        <taxon>Metazoa</taxon>
        <taxon>Ecdysozoa</taxon>
        <taxon>Arthropoda</taxon>
        <taxon>Hexapoda</taxon>
        <taxon>Insecta</taxon>
        <taxon>Pterygota</taxon>
        <taxon>Neoptera</taxon>
        <taxon>Endopterygota</taxon>
        <taxon>Lepidoptera</taxon>
        <taxon>Glossata</taxon>
        <taxon>Ditrysia</taxon>
        <taxon>Gelechioidea</taxon>
        <taxon>Gelechiidae</taxon>
        <taxon>Apatetrinae</taxon>
        <taxon>Pectinophora</taxon>
    </lineage>
</organism>
<name>A0A1E1WKR8_PECGO</name>
<feature type="non-terminal residue" evidence="1">
    <location>
        <position position="1"/>
    </location>
</feature>
<feature type="non-terminal residue" evidence="1">
    <location>
        <position position="143"/>
    </location>
</feature>
<gene>
    <name evidence="1" type="ORF">g.8935</name>
</gene>
<dbReference type="OrthoDB" id="1562405at2759"/>
<dbReference type="AlphaFoldDB" id="A0A1E1WKR8"/>
<sequence>SGCSVLVEGTVKAEGPLNVEKIHAVISNTTISFHDELYNLIQKNKRQKKPSARSVDYEDEMATLIPRLSPVIPKIFSLRIDSTAVTCTDNTTKTNFMMSLQSLQINSRFSAASVHIGENGNEVLGLPQVYVAFQMDQYQLTAG</sequence>
<accession>A0A1E1WKR8</accession>
<protein>
    <submittedName>
        <fullName evidence="1">Uncharacterized protein</fullName>
    </submittedName>
</protein>
<dbReference type="EMBL" id="GDQN01003547">
    <property type="protein sequence ID" value="JAT87507.1"/>
    <property type="molecule type" value="Transcribed_RNA"/>
</dbReference>
<evidence type="ECO:0000313" key="1">
    <source>
        <dbReference type="EMBL" id="JAT87507.1"/>
    </source>
</evidence>
<proteinExistence type="predicted"/>
<reference evidence="1" key="1">
    <citation type="submission" date="2015-09" db="EMBL/GenBank/DDBJ databases">
        <title>De novo assembly of Pectinophora gossypiella (Pink Bollworm) gut transcriptome.</title>
        <authorList>
            <person name="Tassone E.E."/>
        </authorList>
    </citation>
    <scope>NUCLEOTIDE SEQUENCE</scope>
</reference>